<sequence>MRAIVNVGQGVLAETSARCGVDGTSSLIWGSQRAETETDQRGCDVVKAQASIEIERSPESVYRFIAEEFERNYPRWSPEVKELQIQTQGPLRVGSKARQVRVDQGRRTESVFRITHMEPSQRLTFESNSPDFRVDYRVAPHHGDRTRLVFTFELRRLDLMMRPFEKLIRHAIQDGARRTVHNLKRLIEADEEPAAA</sequence>
<dbReference type="Gene3D" id="3.30.530.20">
    <property type="match status" value="1"/>
</dbReference>
<dbReference type="EMBL" id="NRSJ01000001">
    <property type="protein sequence ID" value="MBK1703025.1"/>
    <property type="molecule type" value="Genomic_DNA"/>
</dbReference>
<dbReference type="AlphaFoldDB" id="A0AAJ0X8J7"/>
<protein>
    <recommendedName>
        <fullName evidence="3">Polyketide cyclase / dehydrase and lipid transport</fullName>
    </recommendedName>
</protein>
<dbReference type="InterPro" id="IPR019587">
    <property type="entry name" value="Polyketide_cyclase/dehydratase"/>
</dbReference>
<organism evidence="1 2">
    <name type="scientific">Halochromatium glycolicum</name>
    <dbReference type="NCBI Taxonomy" id="85075"/>
    <lineage>
        <taxon>Bacteria</taxon>
        <taxon>Pseudomonadati</taxon>
        <taxon>Pseudomonadota</taxon>
        <taxon>Gammaproteobacteria</taxon>
        <taxon>Chromatiales</taxon>
        <taxon>Chromatiaceae</taxon>
        <taxon>Halochromatium</taxon>
    </lineage>
</organism>
<accession>A0AAJ0X8J7</accession>
<gene>
    <name evidence="1" type="ORF">CKO40_00270</name>
</gene>
<evidence type="ECO:0008006" key="3">
    <source>
        <dbReference type="Google" id="ProtNLM"/>
    </source>
</evidence>
<dbReference type="InterPro" id="IPR023393">
    <property type="entry name" value="START-like_dom_sf"/>
</dbReference>
<reference evidence="1" key="1">
    <citation type="submission" date="2017-08" db="EMBL/GenBank/DDBJ databases">
        <authorList>
            <person name="Imhoff J.F."/>
            <person name="Rahn T."/>
            <person name="Kuenzel S."/>
            <person name="Neulinger S.C."/>
        </authorList>
    </citation>
    <scope>NUCLEOTIDE SEQUENCE</scope>
    <source>
        <strain evidence="1">DSM 11080</strain>
    </source>
</reference>
<evidence type="ECO:0000313" key="2">
    <source>
        <dbReference type="Proteomes" id="UP001296776"/>
    </source>
</evidence>
<comment type="caution">
    <text evidence="1">The sequence shown here is derived from an EMBL/GenBank/DDBJ whole genome shotgun (WGS) entry which is preliminary data.</text>
</comment>
<reference evidence="1" key="2">
    <citation type="journal article" date="2020" name="Microorganisms">
        <title>Osmotic Adaptation and Compatible Solute Biosynthesis of Phototrophic Bacteria as Revealed from Genome Analyses.</title>
        <authorList>
            <person name="Imhoff J.F."/>
            <person name="Rahn T."/>
            <person name="Kunzel S."/>
            <person name="Keller A."/>
            <person name="Neulinger S.C."/>
        </authorList>
    </citation>
    <scope>NUCLEOTIDE SEQUENCE</scope>
    <source>
        <strain evidence="1">DSM 11080</strain>
    </source>
</reference>
<dbReference type="Pfam" id="PF10604">
    <property type="entry name" value="Polyketide_cyc2"/>
    <property type="match status" value="1"/>
</dbReference>
<keyword evidence="2" id="KW-1185">Reference proteome</keyword>
<evidence type="ECO:0000313" key="1">
    <source>
        <dbReference type="EMBL" id="MBK1703025.1"/>
    </source>
</evidence>
<dbReference type="SUPFAM" id="SSF55961">
    <property type="entry name" value="Bet v1-like"/>
    <property type="match status" value="1"/>
</dbReference>
<proteinExistence type="predicted"/>
<name>A0AAJ0X8J7_9GAMM</name>
<dbReference type="Proteomes" id="UP001296776">
    <property type="component" value="Unassembled WGS sequence"/>
</dbReference>